<reference evidence="1" key="1">
    <citation type="submission" date="2024-06" db="EMBL/GenBank/DDBJ databases">
        <authorList>
            <person name="Lu L."/>
            <person name="Wei N."/>
            <person name="Zhang R."/>
        </authorList>
    </citation>
    <scope>NUCLEOTIDE SEQUENCE</scope>
</reference>
<dbReference type="EMBL" id="PP882867">
    <property type="protein sequence ID" value="XBW75418.1"/>
    <property type="molecule type" value="Genomic_DNA"/>
</dbReference>
<organism evidence="1">
    <name type="scientific">Dinoroseobacter phage vB_DshS_R26L</name>
    <dbReference type="NCBI Taxonomy" id="3161158"/>
    <lineage>
        <taxon>Viruses</taxon>
        <taxon>Duplodnaviria</taxon>
        <taxon>Heunggongvirae</taxon>
        <taxon>Uroviricota</taxon>
        <taxon>Caudoviricetes</taxon>
        <taxon>Nanhaivirus</taxon>
    </lineage>
</organism>
<accession>A0AAU7VGK0</accession>
<protein>
    <submittedName>
        <fullName evidence="1">Uncharacterized protein</fullName>
    </submittedName>
</protein>
<proteinExistence type="predicted"/>
<name>A0AAU7VGK0_9CAUD</name>
<gene>
    <name evidence="1" type="ORF">vBDshSR26L_103</name>
</gene>
<sequence>MSTLTVEILPPNASVDVELTTGVGVNVQTTEFTATFGTISVEVATNQGTAGLTAYQIAINNGFEGTEAEWLASLQGPAGADVFVYTQSVPATVWTINHNLGSYPNVYVLDTAGDECEGDVDNPTVNQTVITFSAAFAGTARLV</sequence>
<evidence type="ECO:0000313" key="1">
    <source>
        <dbReference type="EMBL" id="XBW75418.1"/>
    </source>
</evidence>